<comment type="caution">
    <text evidence="1">The sequence shown here is derived from an EMBL/GenBank/DDBJ whole genome shotgun (WGS) entry which is preliminary data.</text>
</comment>
<reference evidence="1" key="2">
    <citation type="submission" date="2020-09" db="EMBL/GenBank/DDBJ databases">
        <authorList>
            <person name="Sun Q."/>
            <person name="Ohkuma M."/>
        </authorList>
    </citation>
    <scope>NUCLEOTIDE SEQUENCE</scope>
    <source>
        <strain evidence="1">JCM 4714</strain>
    </source>
</reference>
<evidence type="ECO:0000313" key="1">
    <source>
        <dbReference type="EMBL" id="GHE05940.1"/>
    </source>
</evidence>
<dbReference type="EMBL" id="BMVG01000009">
    <property type="protein sequence ID" value="GHE05940.1"/>
    <property type="molecule type" value="Genomic_DNA"/>
</dbReference>
<reference evidence="1" key="1">
    <citation type="journal article" date="2014" name="Int. J. Syst. Evol. Microbiol.">
        <title>Complete genome sequence of Corynebacterium casei LMG S-19264T (=DSM 44701T), isolated from a smear-ripened cheese.</title>
        <authorList>
            <consortium name="US DOE Joint Genome Institute (JGI-PGF)"/>
            <person name="Walter F."/>
            <person name="Albersmeier A."/>
            <person name="Kalinowski J."/>
            <person name="Ruckert C."/>
        </authorList>
    </citation>
    <scope>NUCLEOTIDE SEQUENCE</scope>
    <source>
        <strain evidence="1">JCM 4714</strain>
    </source>
</reference>
<dbReference type="Proteomes" id="UP000655443">
    <property type="component" value="Unassembled WGS sequence"/>
</dbReference>
<gene>
    <name evidence="1" type="ORF">GCM10010339_44010</name>
</gene>
<organism evidence="1 2">
    <name type="scientific">Streptomyces alanosinicus</name>
    <dbReference type="NCBI Taxonomy" id="68171"/>
    <lineage>
        <taxon>Bacteria</taxon>
        <taxon>Bacillati</taxon>
        <taxon>Actinomycetota</taxon>
        <taxon>Actinomycetes</taxon>
        <taxon>Kitasatosporales</taxon>
        <taxon>Streptomycetaceae</taxon>
        <taxon>Streptomyces</taxon>
    </lineage>
</organism>
<protein>
    <recommendedName>
        <fullName evidence="3">Tetratricopeptide repeat protein</fullName>
    </recommendedName>
</protein>
<dbReference type="Gene3D" id="1.25.40.10">
    <property type="entry name" value="Tetratricopeptide repeat domain"/>
    <property type="match status" value="1"/>
</dbReference>
<keyword evidence="2" id="KW-1185">Reference proteome</keyword>
<dbReference type="AlphaFoldDB" id="A0A918YJ89"/>
<proteinExistence type="predicted"/>
<name>A0A918YJ89_9ACTN</name>
<evidence type="ECO:0000313" key="2">
    <source>
        <dbReference type="Proteomes" id="UP000655443"/>
    </source>
</evidence>
<evidence type="ECO:0008006" key="3">
    <source>
        <dbReference type="Google" id="ProtNLM"/>
    </source>
</evidence>
<dbReference type="InterPro" id="IPR011990">
    <property type="entry name" value="TPR-like_helical_dom_sf"/>
</dbReference>
<accession>A0A918YJ89</accession>
<sequence>MACRSPPRLRRQVLPTARRTLVRGPTNPFSLDCCGMLAVPYAKVGRLDEAIDLFQHLMDHRGQLGPSPIAANLPSTLSALRQLRGIR</sequence>